<dbReference type="GO" id="GO:0030416">
    <property type="term" value="P:methylamine metabolic process"/>
    <property type="evidence" value="ECO:0007669"/>
    <property type="project" value="InterPro"/>
</dbReference>
<dbReference type="Proteomes" id="UP000487268">
    <property type="component" value="Unassembled WGS sequence"/>
</dbReference>
<evidence type="ECO:0000256" key="4">
    <source>
        <dbReference type="ARBA" id="ARBA00023136"/>
    </source>
</evidence>
<feature type="transmembrane region" description="Helical" evidence="5">
    <location>
        <begin position="72"/>
        <end position="95"/>
    </location>
</feature>
<dbReference type="InterPro" id="IPR009908">
    <property type="entry name" value="Methylamine_util_MauE"/>
</dbReference>
<evidence type="ECO:0000256" key="2">
    <source>
        <dbReference type="ARBA" id="ARBA00022692"/>
    </source>
</evidence>
<evidence type="ECO:0000256" key="1">
    <source>
        <dbReference type="ARBA" id="ARBA00004141"/>
    </source>
</evidence>
<feature type="transmembrane region" description="Helical" evidence="5">
    <location>
        <begin position="116"/>
        <end position="137"/>
    </location>
</feature>
<keyword evidence="2 5" id="KW-0812">Transmembrane</keyword>
<evidence type="ECO:0000259" key="6">
    <source>
        <dbReference type="Pfam" id="PF07291"/>
    </source>
</evidence>
<name>A0A7K0BMF7_9ACTN</name>
<feature type="transmembrane region" description="Helical" evidence="5">
    <location>
        <begin position="49"/>
        <end position="66"/>
    </location>
</feature>
<dbReference type="EMBL" id="WEGH01000001">
    <property type="protein sequence ID" value="MQY02266.1"/>
    <property type="molecule type" value="Genomic_DNA"/>
</dbReference>
<comment type="subcellular location">
    <subcellularLocation>
        <location evidence="1">Membrane</location>
        <topology evidence="1">Multi-pass membrane protein</topology>
    </subcellularLocation>
</comment>
<dbReference type="GO" id="GO:0016020">
    <property type="term" value="C:membrane"/>
    <property type="evidence" value="ECO:0007669"/>
    <property type="project" value="UniProtKB-SubCell"/>
</dbReference>
<feature type="domain" description="Methylamine utilisation protein MauE" evidence="6">
    <location>
        <begin position="73"/>
        <end position="204"/>
    </location>
</feature>
<keyword evidence="4 5" id="KW-0472">Membrane</keyword>
<feature type="transmembrane region" description="Helical" evidence="5">
    <location>
        <begin position="143"/>
        <end position="164"/>
    </location>
</feature>
<dbReference type="Pfam" id="PF07291">
    <property type="entry name" value="MauE"/>
    <property type="match status" value="1"/>
</dbReference>
<dbReference type="AlphaFoldDB" id="A0A7K0BMF7"/>
<evidence type="ECO:0000313" key="7">
    <source>
        <dbReference type="EMBL" id="MQY02266.1"/>
    </source>
</evidence>
<comment type="caution">
    <text evidence="7">The sequence shown here is derived from an EMBL/GenBank/DDBJ whole genome shotgun (WGS) entry which is preliminary data.</text>
</comment>
<feature type="transmembrane region" description="Helical" evidence="5">
    <location>
        <begin position="22"/>
        <end position="42"/>
    </location>
</feature>
<evidence type="ECO:0000256" key="3">
    <source>
        <dbReference type="ARBA" id="ARBA00022989"/>
    </source>
</evidence>
<evidence type="ECO:0000256" key="5">
    <source>
        <dbReference type="SAM" id="Phobius"/>
    </source>
</evidence>
<proteinExistence type="predicted"/>
<keyword evidence="3 5" id="KW-1133">Transmembrane helix</keyword>
<dbReference type="RefSeq" id="WP_328593596.1">
    <property type="nucleotide sequence ID" value="NZ_WEGH01000001.1"/>
</dbReference>
<reference evidence="7 8" key="1">
    <citation type="submission" date="2019-10" db="EMBL/GenBank/DDBJ databases">
        <title>Actinomadura rubteroloni sp. nov. and Actinomadura macrotermitis sp. nov., isolated from the gut of fungus growing-termite Macrotermes natalensis.</title>
        <authorList>
            <person name="Benndorf R."/>
            <person name="Martin K."/>
            <person name="Kuefner M."/>
            <person name="De Beer W."/>
            <person name="Kaster A.-K."/>
            <person name="Vollmers J."/>
            <person name="Poulsen M."/>
            <person name="Beemelmanns C."/>
        </authorList>
    </citation>
    <scope>NUCLEOTIDE SEQUENCE [LARGE SCALE GENOMIC DNA]</scope>
    <source>
        <strain evidence="7 8">RB68</strain>
    </source>
</reference>
<organism evidence="7 8">
    <name type="scientific">Actinomadura macrotermitis</name>
    <dbReference type="NCBI Taxonomy" id="2585200"/>
    <lineage>
        <taxon>Bacteria</taxon>
        <taxon>Bacillati</taxon>
        <taxon>Actinomycetota</taxon>
        <taxon>Actinomycetes</taxon>
        <taxon>Streptosporangiales</taxon>
        <taxon>Thermomonosporaceae</taxon>
        <taxon>Actinomadura</taxon>
    </lineage>
</organism>
<sequence>MVTEQARQDSGPGTPGSAGSTLPWIVAAAALGLAVMLAWTAWAKVDQEWIGVAGGLGIVAVLLYAARARLDAPWITLAARVGLAVVLGWAGLVKFGQAAEVQKVAVKGYQVMPDGAASIVATALPILEIVLAVLLLAGFATRVIAILSGLLMAVFIVGIAQAWARGLKIDCGCFGGGGKAADPQYLGEILRDTGFLALAAWTAMRPPGRFAVDRLLGLHED</sequence>
<protein>
    <recommendedName>
        <fullName evidence="6">Methylamine utilisation protein MauE domain-containing protein</fullName>
    </recommendedName>
</protein>
<evidence type="ECO:0000313" key="8">
    <source>
        <dbReference type="Proteomes" id="UP000487268"/>
    </source>
</evidence>
<keyword evidence="8" id="KW-1185">Reference proteome</keyword>
<accession>A0A7K0BMF7</accession>
<gene>
    <name evidence="7" type="ORF">ACRB68_02960</name>
</gene>
<dbReference type="UniPathway" id="UPA00895"/>